<organism evidence="1 2">
    <name type="scientific">Pichia membranifaciens NRRL Y-2026</name>
    <dbReference type="NCBI Taxonomy" id="763406"/>
    <lineage>
        <taxon>Eukaryota</taxon>
        <taxon>Fungi</taxon>
        <taxon>Dikarya</taxon>
        <taxon>Ascomycota</taxon>
        <taxon>Saccharomycotina</taxon>
        <taxon>Pichiomycetes</taxon>
        <taxon>Pichiales</taxon>
        <taxon>Pichiaceae</taxon>
        <taxon>Pichia</taxon>
    </lineage>
</organism>
<evidence type="ECO:0000313" key="1">
    <source>
        <dbReference type="EMBL" id="ODQ44253.1"/>
    </source>
</evidence>
<proteinExistence type="predicted"/>
<dbReference type="OrthoDB" id="3997496at2759"/>
<dbReference type="Proteomes" id="UP000094455">
    <property type="component" value="Unassembled WGS sequence"/>
</dbReference>
<dbReference type="EMBL" id="KV454008">
    <property type="protein sequence ID" value="ODQ44253.1"/>
    <property type="molecule type" value="Genomic_DNA"/>
</dbReference>
<dbReference type="AlphaFoldDB" id="A0A1E3NFX5"/>
<dbReference type="RefSeq" id="XP_019015366.1">
    <property type="nucleotide sequence ID" value="XM_019162028.1"/>
</dbReference>
<protein>
    <submittedName>
        <fullName evidence="1">Uncharacterized protein</fullName>
    </submittedName>
</protein>
<accession>A0A1E3NFX5</accession>
<reference evidence="1 2" key="1">
    <citation type="journal article" date="2016" name="Proc. Natl. Acad. Sci. U.S.A.">
        <title>Comparative genomics of biotechnologically important yeasts.</title>
        <authorList>
            <person name="Riley R."/>
            <person name="Haridas S."/>
            <person name="Wolfe K.H."/>
            <person name="Lopes M.R."/>
            <person name="Hittinger C.T."/>
            <person name="Goeker M."/>
            <person name="Salamov A.A."/>
            <person name="Wisecaver J.H."/>
            <person name="Long T.M."/>
            <person name="Calvey C.H."/>
            <person name="Aerts A.L."/>
            <person name="Barry K.W."/>
            <person name="Choi C."/>
            <person name="Clum A."/>
            <person name="Coughlan A.Y."/>
            <person name="Deshpande S."/>
            <person name="Douglass A.P."/>
            <person name="Hanson S.J."/>
            <person name="Klenk H.-P."/>
            <person name="LaButti K.M."/>
            <person name="Lapidus A."/>
            <person name="Lindquist E.A."/>
            <person name="Lipzen A.M."/>
            <person name="Meier-Kolthoff J.P."/>
            <person name="Ohm R.A."/>
            <person name="Otillar R.P."/>
            <person name="Pangilinan J.L."/>
            <person name="Peng Y."/>
            <person name="Rokas A."/>
            <person name="Rosa C.A."/>
            <person name="Scheuner C."/>
            <person name="Sibirny A.A."/>
            <person name="Slot J.C."/>
            <person name="Stielow J.B."/>
            <person name="Sun H."/>
            <person name="Kurtzman C.P."/>
            <person name="Blackwell M."/>
            <person name="Grigoriev I.V."/>
            <person name="Jeffries T.W."/>
        </authorList>
    </citation>
    <scope>NUCLEOTIDE SEQUENCE [LARGE SCALE GENOMIC DNA]</scope>
    <source>
        <strain evidence="1 2">NRRL Y-2026</strain>
    </source>
</reference>
<dbReference type="GeneID" id="30178715"/>
<evidence type="ECO:0000313" key="2">
    <source>
        <dbReference type="Proteomes" id="UP000094455"/>
    </source>
</evidence>
<keyword evidence="2" id="KW-1185">Reference proteome</keyword>
<gene>
    <name evidence="1" type="ORF">PICMEDRAFT_18496</name>
</gene>
<name>A0A1E3NFX5_9ASCO</name>
<sequence>MRRHVSNLHTLSLLDPYTASRLSSLLLKGESEALRLQRLLAGQSKRSKQRSNTISAILHYIYHHSSVLSRAYPAWMFRFAFAKTVSKKDRLRFVQEYSPMLSFSHTIMRIMGKEQNDAALRDKYIAFWKSTQLEFVKSTQFLDPEVPLETNSDKILQLKFQPQTPVSEDVRRLIKVRQQYSSVVKPKFKLPELVISVDPNRFGLPPSAERIFNMRLARLVKLQKYYRKYPPITQEDMHIFNQLDLISFPGAVREAYVNFLSLTAFTIDDEARIAKSNILEKRIAISEKMETLYKELR</sequence>